<dbReference type="STRING" id="157652.A0A371HE29"/>
<dbReference type="Proteomes" id="UP000257109">
    <property type="component" value="Unassembled WGS sequence"/>
</dbReference>
<evidence type="ECO:0000313" key="1">
    <source>
        <dbReference type="EMBL" id="RDY01022.1"/>
    </source>
</evidence>
<dbReference type="PANTHER" id="PTHR11439">
    <property type="entry name" value="GAG-POL-RELATED RETROTRANSPOSON"/>
    <property type="match status" value="1"/>
</dbReference>
<reference evidence="1" key="1">
    <citation type="submission" date="2018-05" db="EMBL/GenBank/DDBJ databases">
        <title>Draft genome of Mucuna pruriens seed.</title>
        <authorList>
            <person name="Nnadi N.E."/>
            <person name="Vos R."/>
            <person name="Hasami M.H."/>
            <person name="Devisetty U.K."/>
            <person name="Aguiy J.C."/>
        </authorList>
    </citation>
    <scope>NUCLEOTIDE SEQUENCE [LARGE SCALE GENOMIC DNA]</scope>
    <source>
        <strain evidence="1">JCA_2017</strain>
    </source>
</reference>
<feature type="non-terminal residue" evidence="1">
    <location>
        <position position="1"/>
    </location>
</feature>
<keyword evidence="2" id="KW-1185">Reference proteome</keyword>
<dbReference type="PANTHER" id="PTHR11439:SF440">
    <property type="entry name" value="INTEGRASE CATALYTIC DOMAIN-CONTAINING PROTEIN"/>
    <property type="match status" value="1"/>
</dbReference>
<evidence type="ECO:0000313" key="2">
    <source>
        <dbReference type="Proteomes" id="UP000257109"/>
    </source>
</evidence>
<dbReference type="EMBL" id="QJKJ01002854">
    <property type="protein sequence ID" value="RDY01022.1"/>
    <property type="molecule type" value="Genomic_DNA"/>
</dbReference>
<name>A0A371HE29_MUCPR</name>
<protein>
    <submittedName>
        <fullName evidence="1">Copia protein</fullName>
    </submittedName>
</protein>
<sequence length="193" mass="22502">MRKLIYLSHTRLDIIYIVSVINSFMHDPRQRLLKAVKKILHYLKTSSSKGLLFRREGSLSLEIYTDADYAGSITNRRSTSKAEFRAMTHGIYEGQWMKIIFDDLKVKYEGRMKLFCDNNSAINVVYNPVQYDRIKYIEIDKHFIKEKLDYDFIVTAHISTGFQVADVFTKGLPSARFQDLIGKLGMIDIYILI</sequence>
<proteinExistence type="predicted"/>
<dbReference type="CDD" id="cd09272">
    <property type="entry name" value="RNase_HI_RT_Ty1"/>
    <property type="match status" value="1"/>
</dbReference>
<organism evidence="1 2">
    <name type="scientific">Mucuna pruriens</name>
    <name type="common">Velvet bean</name>
    <name type="synonym">Dolichos pruriens</name>
    <dbReference type="NCBI Taxonomy" id="157652"/>
    <lineage>
        <taxon>Eukaryota</taxon>
        <taxon>Viridiplantae</taxon>
        <taxon>Streptophyta</taxon>
        <taxon>Embryophyta</taxon>
        <taxon>Tracheophyta</taxon>
        <taxon>Spermatophyta</taxon>
        <taxon>Magnoliopsida</taxon>
        <taxon>eudicotyledons</taxon>
        <taxon>Gunneridae</taxon>
        <taxon>Pentapetalae</taxon>
        <taxon>rosids</taxon>
        <taxon>fabids</taxon>
        <taxon>Fabales</taxon>
        <taxon>Fabaceae</taxon>
        <taxon>Papilionoideae</taxon>
        <taxon>50 kb inversion clade</taxon>
        <taxon>NPAAA clade</taxon>
        <taxon>indigoferoid/millettioid clade</taxon>
        <taxon>Phaseoleae</taxon>
        <taxon>Mucuna</taxon>
    </lineage>
</organism>
<gene>
    <name evidence="1" type="primary">GIP</name>
    <name evidence="1" type="ORF">CR513_15700</name>
</gene>
<dbReference type="AlphaFoldDB" id="A0A371HE29"/>
<dbReference type="OrthoDB" id="1931513at2759"/>
<comment type="caution">
    <text evidence="1">The sequence shown here is derived from an EMBL/GenBank/DDBJ whole genome shotgun (WGS) entry which is preliminary data.</text>
</comment>
<accession>A0A371HE29</accession>